<dbReference type="OrthoDB" id="347378at2759"/>
<dbReference type="RefSeq" id="XP_037878047.1">
    <property type="nucleotide sequence ID" value="XM_038022193.1"/>
</dbReference>
<dbReference type="EMBL" id="HG732614">
    <property type="protein sequence ID" value="CDJ35758.1"/>
    <property type="molecule type" value="Genomic_DNA"/>
</dbReference>
<dbReference type="AlphaFoldDB" id="U6KJX8"/>
<protein>
    <submittedName>
        <fullName evidence="2">Uncharacterized protein</fullName>
    </submittedName>
</protein>
<accession>U6KJX8</accession>
<reference evidence="2" key="2">
    <citation type="submission" date="2013-10" db="EMBL/GenBank/DDBJ databases">
        <authorList>
            <person name="Aslett M."/>
        </authorList>
    </citation>
    <scope>NUCLEOTIDE SEQUENCE [LARGE SCALE GENOMIC DNA]</scope>
    <source>
        <strain evidence="2">Houghton</strain>
    </source>
</reference>
<name>U6KJX8_9EIME</name>
<keyword evidence="1" id="KW-1133">Transmembrane helix</keyword>
<dbReference type="Proteomes" id="UP000030744">
    <property type="component" value="Unassembled WGS sequence"/>
</dbReference>
<gene>
    <name evidence="2" type="ORF">EMH_0100620</name>
</gene>
<proteinExistence type="predicted"/>
<dbReference type="GeneID" id="60404935"/>
<evidence type="ECO:0000256" key="1">
    <source>
        <dbReference type="SAM" id="Phobius"/>
    </source>
</evidence>
<reference evidence="2" key="1">
    <citation type="submission" date="2013-10" db="EMBL/GenBank/DDBJ databases">
        <title>Genomic analysis of the causative agents of coccidiosis in chickens.</title>
        <authorList>
            <person name="Reid A.J."/>
            <person name="Blake D."/>
            <person name="Billington K."/>
            <person name="Browne H."/>
            <person name="Dunn M."/>
            <person name="Hung S."/>
            <person name="Kawahara F."/>
            <person name="Miranda-Saavedra D."/>
            <person name="Mourier T."/>
            <person name="Nagra H."/>
            <person name="Otto T.D."/>
            <person name="Rawlings N."/>
            <person name="Sanchez A."/>
            <person name="Sanders M."/>
            <person name="Subramaniam C."/>
            <person name="Tay Y."/>
            <person name="Dear P."/>
            <person name="Doerig C."/>
            <person name="Gruber A."/>
            <person name="Parkinson J."/>
            <person name="Shirley M."/>
            <person name="Wan K.L."/>
            <person name="Berriman M."/>
            <person name="Tomley F."/>
            <person name="Pain A."/>
        </authorList>
    </citation>
    <scope>NUCLEOTIDE SEQUENCE [LARGE SCALE GENOMIC DNA]</scope>
    <source>
        <strain evidence="2">Houghton</strain>
    </source>
</reference>
<evidence type="ECO:0000313" key="2">
    <source>
        <dbReference type="EMBL" id="CDJ35758.1"/>
    </source>
</evidence>
<organism evidence="2 3">
    <name type="scientific">Eimeria mitis</name>
    <dbReference type="NCBI Taxonomy" id="44415"/>
    <lineage>
        <taxon>Eukaryota</taxon>
        <taxon>Sar</taxon>
        <taxon>Alveolata</taxon>
        <taxon>Apicomplexa</taxon>
        <taxon>Conoidasida</taxon>
        <taxon>Coccidia</taxon>
        <taxon>Eucoccidiorida</taxon>
        <taxon>Eimeriorina</taxon>
        <taxon>Eimeriidae</taxon>
        <taxon>Eimeria</taxon>
    </lineage>
</organism>
<keyword evidence="3" id="KW-1185">Reference proteome</keyword>
<dbReference type="VEuPathDB" id="ToxoDB:EMH_0100620"/>
<evidence type="ECO:0000313" key="3">
    <source>
        <dbReference type="Proteomes" id="UP000030744"/>
    </source>
</evidence>
<sequence>MTALQATTSGSGEPFGAKGVRRHPFVRLPVVNPEDVHVRYNSARELSFDLGVTTLMEAYMKMRSLFAKDSLTAEDVSTLMVNADYMAKHAVAKLARTCRKRTAGQLLMRLSAVLVAFDYLACTIELLGDHMDAGSWWPEFVLRFRSD</sequence>
<keyword evidence="1" id="KW-0472">Membrane</keyword>
<keyword evidence="1" id="KW-0812">Transmembrane</keyword>
<feature type="transmembrane region" description="Helical" evidence="1">
    <location>
        <begin position="106"/>
        <end position="128"/>
    </location>
</feature>